<dbReference type="GO" id="GO:0005886">
    <property type="term" value="C:plasma membrane"/>
    <property type="evidence" value="ECO:0007669"/>
    <property type="project" value="UniProtKB-SubCell"/>
</dbReference>
<feature type="transmembrane region" description="Helical" evidence="6">
    <location>
        <begin position="124"/>
        <end position="146"/>
    </location>
</feature>
<keyword evidence="4 6" id="KW-1133">Transmembrane helix</keyword>
<feature type="transmembrane region" description="Helical" evidence="6">
    <location>
        <begin position="46"/>
        <end position="63"/>
    </location>
</feature>
<dbReference type="InterPro" id="IPR052159">
    <property type="entry name" value="Competence_DNA_uptake"/>
</dbReference>
<comment type="subcellular location">
    <subcellularLocation>
        <location evidence="1">Cell membrane</location>
        <topology evidence="1">Multi-pass membrane protein</topology>
    </subcellularLocation>
</comment>
<feature type="transmembrane region" description="Helical" evidence="6">
    <location>
        <begin position="225"/>
        <end position="242"/>
    </location>
</feature>
<dbReference type="EMBL" id="DSZH01000041">
    <property type="protein sequence ID" value="HGU47101.1"/>
    <property type="molecule type" value="Genomic_DNA"/>
</dbReference>
<evidence type="ECO:0000256" key="4">
    <source>
        <dbReference type="ARBA" id="ARBA00022989"/>
    </source>
</evidence>
<evidence type="ECO:0000259" key="7">
    <source>
        <dbReference type="Pfam" id="PF03772"/>
    </source>
</evidence>
<evidence type="ECO:0000256" key="5">
    <source>
        <dbReference type="ARBA" id="ARBA00023136"/>
    </source>
</evidence>
<gene>
    <name evidence="8" type="ORF">ENT60_00860</name>
</gene>
<feature type="transmembrane region" description="Helical" evidence="6">
    <location>
        <begin position="323"/>
        <end position="344"/>
    </location>
</feature>
<name>A0A7C4S0Z2_UNCW3</name>
<sequence length="373" mass="43801">MNLFSFPIVKTFLLLIFSILFAFYFHPFFLFLLIPFIYLVFKWKKYYYLIFFLSFSLYTYFYFPNSQKSQKKNFISQNKIRNYIERTFDNYLEKENKGLVFGLFLGDKTKLSFGLKEIFRKTGLYHILAVSGLHITIFAFVMLIIFNIFQIPFSLRYIFLIPLLFLYAGLCSFQPSILRAGLMFLFISFSYFLNRKTLPINNLFASGVLILLFSPLTLFKTSFQLSFLATFGILYLYPYFDTLINIKNNLIKNILISPFFVSLSAYLATLPIIISTFGNIPTAPVFANLVIIPLVSLIIPLILLVLFFSLFSPFFTLIFSYSLNFLLKILIILTKFFSQIFPLIGVKKEYGILFFLIFLSLIFFCYSFYQKNP</sequence>
<feature type="transmembrane region" description="Helical" evidence="6">
    <location>
        <begin position="286"/>
        <end position="311"/>
    </location>
</feature>
<dbReference type="NCBIfam" id="TIGR00360">
    <property type="entry name" value="ComEC_N-term"/>
    <property type="match status" value="1"/>
</dbReference>
<evidence type="ECO:0000256" key="6">
    <source>
        <dbReference type="SAM" id="Phobius"/>
    </source>
</evidence>
<protein>
    <submittedName>
        <fullName evidence="8">ComEC/Rec2 family competence protein</fullName>
    </submittedName>
</protein>
<feature type="transmembrane region" description="Helical" evidence="6">
    <location>
        <begin position="200"/>
        <end position="219"/>
    </location>
</feature>
<feature type="transmembrane region" description="Helical" evidence="6">
    <location>
        <begin position="12"/>
        <end position="39"/>
    </location>
</feature>
<comment type="caution">
    <text evidence="8">The sequence shown here is derived from an EMBL/GenBank/DDBJ whole genome shotgun (WGS) entry which is preliminary data.</text>
</comment>
<feature type="domain" description="ComEC/Rec2-related protein" evidence="7">
    <location>
        <begin position="103"/>
        <end position="367"/>
    </location>
</feature>
<evidence type="ECO:0000256" key="3">
    <source>
        <dbReference type="ARBA" id="ARBA00022692"/>
    </source>
</evidence>
<accession>A0A7C4S0Z2</accession>
<proteinExistence type="predicted"/>
<feature type="transmembrane region" description="Helical" evidence="6">
    <location>
        <begin position="176"/>
        <end position="193"/>
    </location>
</feature>
<organism evidence="8">
    <name type="scientific">candidate division WOR-3 bacterium</name>
    <dbReference type="NCBI Taxonomy" id="2052148"/>
    <lineage>
        <taxon>Bacteria</taxon>
        <taxon>Bacteria division WOR-3</taxon>
    </lineage>
</organism>
<feature type="transmembrane region" description="Helical" evidence="6">
    <location>
        <begin position="350"/>
        <end position="369"/>
    </location>
</feature>
<dbReference type="InterPro" id="IPR004477">
    <property type="entry name" value="ComEC_N"/>
</dbReference>
<feature type="transmembrane region" description="Helical" evidence="6">
    <location>
        <begin position="254"/>
        <end position="274"/>
    </location>
</feature>
<evidence type="ECO:0000256" key="2">
    <source>
        <dbReference type="ARBA" id="ARBA00022475"/>
    </source>
</evidence>
<reference evidence="8" key="1">
    <citation type="journal article" date="2020" name="mSystems">
        <title>Genome- and Community-Level Interaction Insights into Carbon Utilization and Element Cycling Functions of Hydrothermarchaeota in Hydrothermal Sediment.</title>
        <authorList>
            <person name="Zhou Z."/>
            <person name="Liu Y."/>
            <person name="Xu W."/>
            <person name="Pan J."/>
            <person name="Luo Z.H."/>
            <person name="Li M."/>
        </authorList>
    </citation>
    <scope>NUCLEOTIDE SEQUENCE [LARGE SCALE GENOMIC DNA]</scope>
    <source>
        <strain evidence="8">SpSt-594</strain>
    </source>
</reference>
<feature type="transmembrane region" description="Helical" evidence="6">
    <location>
        <begin position="153"/>
        <end position="170"/>
    </location>
</feature>
<dbReference type="AlphaFoldDB" id="A0A7C4S0Z2"/>
<keyword evidence="2" id="KW-1003">Cell membrane</keyword>
<dbReference type="PANTHER" id="PTHR30619">
    <property type="entry name" value="DNA INTERNALIZATION/COMPETENCE PROTEIN COMEC/REC2"/>
    <property type="match status" value="1"/>
</dbReference>
<keyword evidence="5 6" id="KW-0472">Membrane</keyword>
<evidence type="ECO:0000256" key="1">
    <source>
        <dbReference type="ARBA" id="ARBA00004651"/>
    </source>
</evidence>
<keyword evidence="3 6" id="KW-0812">Transmembrane</keyword>
<evidence type="ECO:0000313" key="8">
    <source>
        <dbReference type="EMBL" id="HGU47101.1"/>
    </source>
</evidence>
<dbReference type="PANTHER" id="PTHR30619:SF1">
    <property type="entry name" value="RECOMBINATION PROTEIN 2"/>
    <property type="match status" value="1"/>
</dbReference>
<dbReference type="Pfam" id="PF03772">
    <property type="entry name" value="Competence"/>
    <property type="match status" value="1"/>
</dbReference>